<dbReference type="Proteomes" id="UP000095280">
    <property type="component" value="Unplaced"/>
</dbReference>
<organism evidence="1 2">
    <name type="scientific">Macrostomum lignano</name>
    <dbReference type="NCBI Taxonomy" id="282301"/>
    <lineage>
        <taxon>Eukaryota</taxon>
        <taxon>Metazoa</taxon>
        <taxon>Spiralia</taxon>
        <taxon>Lophotrochozoa</taxon>
        <taxon>Platyhelminthes</taxon>
        <taxon>Rhabditophora</taxon>
        <taxon>Macrostomorpha</taxon>
        <taxon>Macrostomida</taxon>
        <taxon>Macrostomidae</taxon>
        <taxon>Macrostomum</taxon>
    </lineage>
</organism>
<evidence type="ECO:0000313" key="2">
    <source>
        <dbReference type="WBParaSite" id="maker-uti_cns_0007377-snap-gene-0.4-mRNA-1"/>
    </source>
</evidence>
<dbReference type="WBParaSite" id="maker-uti_cns_0007377-snap-gene-0.4-mRNA-1">
    <property type="protein sequence ID" value="maker-uti_cns_0007377-snap-gene-0.4-mRNA-1"/>
    <property type="gene ID" value="maker-uti_cns_0007377-snap-gene-0.4"/>
</dbReference>
<accession>A0A1I8HQ48</accession>
<protein>
    <submittedName>
        <fullName evidence="2">Phorbol-ester/DAG-type domain-containing protein</fullName>
    </submittedName>
</protein>
<sequence>LRPYRLDLPVICCYRGVHLVHWRSATNYQRVPAWQPKSAVATGGHLNSRVLLVRHFSARFAGRDILFRQSLQCDSCWHLFGLHCQRYHICALVLRAGNYQHI</sequence>
<evidence type="ECO:0000313" key="1">
    <source>
        <dbReference type="Proteomes" id="UP000095280"/>
    </source>
</evidence>
<dbReference type="AlphaFoldDB" id="A0A1I8HQ48"/>
<name>A0A1I8HQ48_9PLAT</name>
<keyword evidence="1" id="KW-1185">Reference proteome</keyword>
<proteinExistence type="predicted"/>
<reference evidence="2" key="1">
    <citation type="submission" date="2016-11" db="UniProtKB">
        <authorList>
            <consortium name="WormBaseParasite"/>
        </authorList>
    </citation>
    <scope>IDENTIFICATION</scope>
</reference>